<proteinExistence type="predicted"/>
<organism evidence="7 8">
    <name type="scientific">Acetatifactor muris</name>
    <dbReference type="NCBI Taxonomy" id="879566"/>
    <lineage>
        <taxon>Bacteria</taxon>
        <taxon>Bacillati</taxon>
        <taxon>Bacillota</taxon>
        <taxon>Clostridia</taxon>
        <taxon>Lachnospirales</taxon>
        <taxon>Lachnospiraceae</taxon>
        <taxon>Acetatifactor</taxon>
    </lineage>
</organism>
<reference evidence="7 8" key="1">
    <citation type="submission" date="2018-01" db="EMBL/GenBank/DDBJ databases">
        <authorList>
            <person name="Gaut B.S."/>
            <person name="Morton B.R."/>
            <person name="Clegg M.T."/>
            <person name="Duvall M.R."/>
        </authorList>
    </citation>
    <scope>NUCLEOTIDE SEQUENCE [LARGE SCALE GENOMIC DNA]</scope>
    <source>
        <strain evidence="7">GP69</strain>
    </source>
</reference>
<dbReference type="PANTHER" id="PTHR43649">
    <property type="entry name" value="ARABINOSE-BINDING PROTEIN-RELATED"/>
    <property type="match status" value="1"/>
</dbReference>
<keyword evidence="4" id="KW-0564">Palmitate</keyword>
<sequence>MRKQNNQKHRKRITAAICMCMGMVSALVGCGSSAGENKSGDLPVITIFNRVNPDVVIEDNPLIKLLGEKVGVTIEYNAPPINNYDEKLQITMASETLPDIIYNWHAADSYFESWAKDGLLAELDDKIQNYPNIMAAVSDECWEAVRSTNTGKLHAIPKPNVDNHWGIIINQEWLDNLGLSLPTTLEEFKDVCHAFTYDDPDGNGKDDTYALSFQKGLALTAFQATFGLSENRDFDGNYKITQKKSGYIPYLTYIRELYADGVIDPEFITNERGTDQEKLFSGKAGIVLDHQNGVLSYLSKDPDACEKYTYIGPLKQPGGESVCYVTPSFWGMWMISADADVDQCLKLIDYAMSDEGFQLLGVGTEEYYNSYDLESRQIDQTAEQSANAAKVTSSYLTFAYAKDGTAPFIENATTPERIDKFYKDFNAMKESTTIIRVPAVKASMYTTFTTDNPDLVTKREEYEVKYVVGEIDEAEFTQFLEDEYFPAVEAMEAEYIQWLEEYESKN</sequence>
<dbReference type="SUPFAM" id="SSF53850">
    <property type="entry name" value="Periplasmic binding protein-like II"/>
    <property type="match status" value="1"/>
</dbReference>
<evidence type="ECO:0000256" key="2">
    <source>
        <dbReference type="ARBA" id="ARBA00022729"/>
    </source>
</evidence>
<evidence type="ECO:0000313" key="7">
    <source>
        <dbReference type="EMBL" id="SOY28200.1"/>
    </source>
</evidence>
<keyword evidence="8" id="KW-1185">Reference proteome</keyword>
<name>A0A2K4ZCL5_9FIRM</name>
<keyword evidence="1" id="KW-1003">Cell membrane</keyword>
<evidence type="ECO:0000256" key="5">
    <source>
        <dbReference type="ARBA" id="ARBA00023288"/>
    </source>
</evidence>
<dbReference type="InterPro" id="IPR006059">
    <property type="entry name" value="SBP"/>
</dbReference>
<gene>
    <name evidence="7" type="primary">lipO_6</name>
    <name evidence="7" type="ORF">AMURIS_00907</name>
</gene>
<evidence type="ECO:0000313" key="8">
    <source>
        <dbReference type="Proteomes" id="UP000236311"/>
    </source>
</evidence>
<dbReference type="AlphaFoldDB" id="A0A2K4ZCL5"/>
<dbReference type="RefSeq" id="WP_103238312.1">
    <property type="nucleotide sequence ID" value="NZ_JANJZD010000004.1"/>
</dbReference>
<evidence type="ECO:0000256" key="1">
    <source>
        <dbReference type="ARBA" id="ARBA00022475"/>
    </source>
</evidence>
<dbReference type="PROSITE" id="PS51257">
    <property type="entry name" value="PROKAR_LIPOPROTEIN"/>
    <property type="match status" value="1"/>
</dbReference>
<keyword evidence="3" id="KW-0472">Membrane</keyword>
<feature type="chain" id="PRO_5038707193" evidence="6">
    <location>
        <begin position="27"/>
        <end position="506"/>
    </location>
</feature>
<dbReference type="OrthoDB" id="2021385at2"/>
<dbReference type="InterPro" id="IPR050490">
    <property type="entry name" value="Bact_solute-bd_prot1"/>
</dbReference>
<dbReference type="Pfam" id="PF13416">
    <property type="entry name" value="SBP_bac_8"/>
    <property type="match status" value="1"/>
</dbReference>
<protein>
    <submittedName>
        <fullName evidence="7">Lipoprotein LipO</fullName>
    </submittedName>
</protein>
<dbReference type="Proteomes" id="UP000236311">
    <property type="component" value="Unassembled WGS sequence"/>
</dbReference>
<keyword evidence="5 7" id="KW-0449">Lipoprotein</keyword>
<dbReference type="Gene3D" id="3.40.190.10">
    <property type="entry name" value="Periplasmic binding protein-like II"/>
    <property type="match status" value="2"/>
</dbReference>
<evidence type="ECO:0000256" key="3">
    <source>
        <dbReference type="ARBA" id="ARBA00023136"/>
    </source>
</evidence>
<evidence type="ECO:0000256" key="4">
    <source>
        <dbReference type="ARBA" id="ARBA00023139"/>
    </source>
</evidence>
<dbReference type="PANTHER" id="PTHR43649:SF33">
    <property type="entry name" value="POLYGALACTURONAN_RHAMNOGALACTURONAN-BINDING PROTEIN YTCQ"/>
    <property type="match status" value="1"/>
</dbReference>
<evidence type="ECO:0000256" key="6">
    <source>
        <dbReference type="SAM" id="SignalP"/>
    </source>
</evidence>
<feature type="signal peptide" evidence="6">
    <location>
        <begin position="1"/>
        <end position="26"/>
    </location>
</feature>
<accession>A0A2K4ZCL5</accession>
<keyword evidence="2 6" id="KW-0732">Signal</keyword>
<dbReference type="EMBL" id="OFSM01000004">
    <property type="protein sequence ID" value="SOY28200.1"/>
    <property type="molecule type" value="Genomic_DNA"/>
</dbReference>